<dbReference type="Proteomes" id="UP001420932">
    <property type="component" value="Unassembled WGS sequence"/>
</dbReference>
<gene>
    <name evidence="1" type="ORF">Syun_005049</name>
</gene>
<dbReference type="PANTHER" id="PTHR36398:SF1">
    <property type="entry name" value="PLASMA MEMBRANE FUSION PROTEIN"/>
    <property type="match status" value="1"/>
</dbReference>
<evidence type="ECO:0000313" key="1">
    <source>
        <dbReference type="EMBL" id="KAK9164147.1"/>
    </source>
</evidence>
<protein>
    <submittedName>
        <fullName evidence="1">Uncharacterized protein</fullName>
    </submittedName>
</protein>
<dbReference type="AlphaFoldDB" id="A0AAP0L5K1"/>
<comment type="caution">
    <text evidence="1">The sequence shown here is derived from an EMBL/GenBank/DDBJ whole genome shotgun (WGS) entry which is preliminary data.</text>
</comment>
<organism evidence="1 2">
    <name type="scientific">Stephania yunnanensis</name>
    <dbReference type="NCBI Taxonomy" id="152371"/>
    <lineage>
        <taxon>Eukaryota</taxon>
        <taxon>Viridiplantae</taxon>
        <taxon>Streptophyta</taxon>
        <taxon>Embryophyta</taxon>
        <taxon>Tracheophyta</taxon>
        <taxon>Spermatophyta</taxon>
        <taxon>Magnoliopsida</taxon>
        <taxon>Ranunculales</taxon>
        <taxon>Menispermaceae</taxon>
        <taxon>Menispermoideae</taxon>
        <taxon>Cissampelideae</taxon>
        <taxon>Stephania</taxon>
    </lineage>
</organism>
<evidence type="ECO:0000313" key="2">
    <source>
        <dbReference type="Proteomes" id="UP001420932"/>
    </source>
</evidence>
<dbReference type="PANTHER" id="PTHR36398">
    <property type="entry name" value="PLASMA MEMBRANE FUSION PROTEIN"/>
    <property type="match status" value="1"/>
</dbReference>
<accession>A0AAP0L5K1</accession>
<dbReference type="GO" id="GO:0009507">
    <property type="term" value="C:chloroplast"/>
    <property type="evidence" value="ECO:0007669"/>
    <property type="project" value="TreeGrafter"/>
</dbReference>
<reference evidence="1 2" key="1">
    <citation type="submission" date="2024-01" db="EMBL/GenBank/DDBJ databases">
        <title>Genome assemblies of Stephania.</title>
        <authorList>
            <person name="Yang L."/>
        </authorList>
    </citation>
    <scope>NUCLEOTIDE SEQUENCE [LARGE SCALE GENOMIC DNA]</scope>
    <source>
        <strain evidence="1">YNDBR</strain>
        <tissue evidence="1">Leaf</tissue>
    </source>
</reference>
<name>A0AAP0L5K1_9MAGN</name>
<proteinExistence type="predicted"/>
<sequence length="250" mass="27447">MLVAISCVVARPSVPKTVRAALETETQPRKHVEVEVEKSLLRTIACSRRNVALLSLLSQVPSLARPSGAHSISFGISGPKEWLREQKRKASRFLIAPIDASRESLRAAYSMLTATESQNAVELDEIQRLMRSAARDCVVDDRNSFVSFQANTGVEVCTFSLIVKNASSLLDDKDPAKLEAEATLTDLVRSLTSLDGVTKDADLQLASSRWHGKKKVAESVNNVISSLDKFEQSIKNCLERGNATRSIAYF</sequence>
<dbReference type="EMBL" id="JBBNAF010000002">
    <property type="protein sequence ID" value="KAK9164147.1"/>
    <property type="molecule type" value="Genomic_DNA"/>
</dbReference>
<keyword evidence="2" id="KW-1185">Reference proteome</keyword>